<dbReference type="GO" id="GO:0006281">
    <property type="term" value="P:DNA repair"/>
    <property type="evidence" value="ECO:0007669"/>
    <property type="project" value="UniProtKB-KW"/>
</dbReference>
<dbReference type="InterPro" id="IPR027417">
    <property type="entry name" value="P-loop_NTPase"/>
</dbReference>
<keyword evidence="4 10" id="KW-0347">Helicase</keyword>
<dbReference type="AlphaFoldDB" id="A0A377PUD4"/>
<dbReference type="EMBL" id="JRPD02000001">
    <property type="protein sequence ID" value="TLE01638.1"/>
    <property type="molecule type" value="Genomic_DNA"/>
</dbReference>
<evidence type="ECO:0000256" key="7">
    <source>
        <dbReference type="ARBA" id="ARBA00023204"/>
    </source>
</evidence>
<dbReference type="InterPro" id="IPR047112">
    <property type="entry name" value="RecG/Mfd"/>
</dbReference>
<evidence type="ECO:0000313" key="12">
    <source>
        <dbReference type="Proteomes" id="UP000029922"/>
    </source>
</evidence>
<dbReference type="Proteomes" id="UP000255139">
    <property type="component" value="Unassembled WGS sequence"/>
</dbReference>
<protein>
    <submittedName>
        <fullName evidence="10 11">ATP-dependent DNA helicase</fullName>
        <ecNumber evidence="10">3.6.1.-</ecNumber>
        <ecNumber evidence="10">3.6.4.12</ecNumber>
    </submittedName>
</protein>
<feature type="domain" description="Helicase ATP-binding" evidence="8">
    <location>
        <begin position="228"/>
        <end position="385"/>
    </location>
</feature>
<dbReference type="EC" id="3.6.4.12" evidence="10"/>
<dbReference type="GO" id="GO:0016787">
    <property type="term" value="F:hydrolase activity"/>
    <property type="evidence" value="ECO:0007669"/>
    <property type="project" value="UniProtKB-KW"/>
</dbReference>
<dbReference type="OrthoDB" id="9804325at2"/>
<dbReference type="NCBIfam" id="NF008169">
    <property type="entry name" value="PRK10917.2-3"/>
    <property type="match status" value="1"/>
</dbReference>
<dbReference type="PROSITE" id="PS51192">
    <property type="entry name" value="HELICASE_ATP_BIND_1"/>
    <property type="match status" value="1"/>
</dbReference>
<reference evidence="11 12" key="1">
    <citation type="journal article" date="2014" name="Genome Announc.">
        <title>Draft genome sequences of eight enterohepatic helicobacter species isolated from both laboratory and wild rodents.</title>
        <authorList>
            <person name="Sheh A."/>
            <person name="Shen Z."/>
            <person name="Fox J.G."/>
        </authorList>
    </citation>
    <scope>NUCLEOTIDE SEQUENCE [LARGE SCALE GENOMIC DNA]</scope>
    <source>
        <strain evidence="11 12">ST1</strain>
    </source>
</reference>
<keyword evidence="1" id="KW-0547">Nucleotide-binding</keyword>
<proteinExistence type="predicted"/>
<dbReference type="PANTHER" id="PTHR47964">
    <property type="entry name" value="ATP-DEPENDENT DNA HELICASE HOMOLOG RECG, CHLOROPLASTIC"/>
    <property type="match status" value="1"/>
</dbReference>
<sequence>MRSLLAYCLDNIPKGYFSTYLIESLRLGECGALEIEIMSIKTQKALIINAKAIAFNEAIKIVIFHYRSYHYEKFRIGNKLFVYGSIQTESKNAHNKILINPKIVTEINTIKIIFKTRGINLNSLQKYISIESLLATNIGENYAKYIYEIFHPDIKFFKEYNIANSMPPNHIKAIKFIEIFLYIERLRSKKIRFQSKFQCNGNLHDFSKNLPFSLTKAQQNAINDIAMDLSSNIAARRVIMGDVGCGKTMVILASVILAYPQKSILMTPTSILAEQIYSEARKYLPSYIKIICITSSNSKKSDINADFIIGTQAILYKESDFSEFALVMTDEQHRFGTSVRTKLEKMLESKSATNTKKPHNLQFSATPIPRTMAMLQNNMLDFSFIKDLPFKKDITTYIIDKSGFSVLIARIKEEIALNNQVAIIYPKINEGVTDGISNYIAKRGNIPYMPLNEAKGYWEKNFNHVFSTYGKDKDKEEVLEQFRQTSGAILLATTMIEVGISLPRLTIIVIVGAERLGLASLHQLRGRVSRNGAKGYCYLYTNDTNNERLRRFSQTLSGFDIAELDLHYRNSGDLLDGIAQSGDNFNYFSIKDDIKILQEAKQRLDSIKNTNN</sequence>
<dbReference type="PROSITE" id="PS51194">
    <property type="entry name" value="HELICASE_CTER"/>
    <property type="match status" value="1"/>
</dbReference>
<dbReference type="InterPro" id="IPR001650">
    <property type="entry name" value="Helicase_C-like"/>
</dbReference>
<keyword evidence="13" id="KW-1185">Reference proteome</keyword>
<dbReference type="GO" id="GO:0003678">
    <property type="term" value="F:DNA helicase activity"/>
    <property type="evidence" value="ECO:0007669"/>
    <property type="project" value="UniProtKB-EC"/>
</dbReference>
<dbReference type="PANTHER" id="PTHR47964:SF1">
    <property type="entry name" value="ATP-DEPENDENT DNA HELICASE HOMOLOG RECG, CHLOROPLASTIC"/>
    <property type="match status" value="1"/>
</dbReference>
<dbReference type="Pfam" id="PF00271">
    <property type="entry name" value="Helicase_C"/>
    <property type="match status" value="1"/>
</dbReference>
<dbReference type="SUPFAM" id="SSF52540">
    <property type="entry name" value="P-loop containing nucleoside triphosphate hydrolases"/>
    <property type="match status" value="2"/>
</dbReference>
<keyword evidence="6" id="KW-0238">DNA-binding</keyword>
<evidence type="ECO:0000256" key="6">
    <source>
        <dbReference type="ARBA" id="ARBA00023125"/>
    </source>
</evidence>
<keyword evidence="3 10" id="KW-0378">Hydrolase</keyword>
<evidence type="ECO:0000259" key="9">
    <source>
        <dbReference type="PROSITE" id="PS51194"/>
    </source>
</evidence>
<organism evidence="10 13">
    <name type="scientific">Helicobacter muridarum</name>
    <dbReference type="NCBI Taxonomy" id="216"/>
    <lineage>
        <taxon>Bacteria</taxon>
        <taxon>Pseudomonadati</taxon>
        <taxon>Campylobacterota</taxon>
        <taxon>Epsilonproteobacteria</taxon>
        <taxon>Campylobacterales</taxon>
        <taxon>Helicobacteraceae</taxon>
        <taxon>Helicobacter</taxon>
    </lineage>
</organism>
<evidence type="ECO:0000313" key="13">
    <source>
        <dbReference type="Proteomes" id="UP000255139"/>
    </source>
</evidence>
<evidence type="ECO:0000313" key="11">
    <source>
        <dbReference type="EMBL" id="TLE01638.1"/>
    </source>
</evidence>
<dbReference type="InterPro" id="IPR011545">
    <property type="entry name" value="DEAD/DEAH_box_helicase_dom"/>
</dbReference>
<dbReference type="Gene3D" id="3.40.50.300">
    <property type="entry name" value="P-loop containing nucleotide triphosphate hydrolases"/>
    <property type="match status" value="2"/>
</dbReference>
<keyword evidence="5" id="KW-0067">ATP-binding</keyword>
<accession>A0A377PUD4</accession>
<keyword evidence="2" id="KW-0227">DNA damage</keyword>
<evidence type="ECO:0000313" key="10">
    <source>
        <dbReference type="EMBL" id="STQ86255.1"/>
    </source>
</evidence>
<dbReference type="InterPro" id="IPR014001">
    <property type="entry name" value="Helicase_ATP-bd"/>
</dbReference>
<evidence type="ECO:0000256" key="4">
    <source>
        <dbReference type="ARBA" id="ARBA00022806"/>
    </source>
</evidence>
<evidence type="ECO:0000256" key="5">
    <source>
        <dbReference type="ARBA" id="ARBA00022840"/>
    </source>
</evidence>
<dbReference type="GO" id="GO:0003677">
    <property type="term" value="F:DNA binding"/>
    <property type="evidence" value="ECO:0007669"/>
    <property type="project" value="UniProtKB-KW"/>
</dbReference>
<keyword evidence="7" id="KW-0234">DNA repair</keyword>
<feature type="domain" description="Helicase C-terminal" evidence="9">
    <location>
        <begin position="403"/>
        <end position="572"/>
    </location>
</feature>
<evidence type="ECO:0000259" key="8">
    <source>
        <dbReference type="PROSITE" id="PS51192"/>
    </source>
</evidence>
<evidence type="ECO:0000256" key="3">
    <source>
        <dbReference type="ARBA" id="ARBA00022801"/>
    </source>
</evidence>
<evidence type="ECO:0000256" key="1">
    <source>
        <dbReference type="ARBA" id="ARBA00022741"/>
    </source>
</evidence>
<dbReference type="GO" id="GO:0005524">
    <property type="term" value="F:ATP binding"/>
    <property type="evidence" value="ECO:0007669"/>
    <property type="project" value="UniProtKB-KW"/>
</dbReference>
<dbReference type="Pfam" id="PF00270">
    <property type="entry name" value="DEAD"/>
    <property type="match status" value="1"/>
</dbReference>
<gene>
    <name evidence="10" type="primary">recG</name>
    <name evidence="11" type="ORF">LS73_000395</name>
    <name evidence="10" type="ORF">NCTC12714_01059</name>
</gene>
<dbReference type="SMART" id="SM00487">
    <property type="entry name" value="DEXDc"/>
    <property type="match status" value="1"/>
</dbReference>
<reference evidence="10 13" key="2">
    <citation type="submission" date="2018-06" db="EMBL/GenBank/DDBJ databases">
        <authorList>
            <consortium name="Pathogen Informatics"/>
            <person name="Doyle S."/>
        </authorList>
    </citation>
    <scope>NUCLEOTIDE SEQUENCE [LARGE SCALE GENOMIC DNA]</scope>
    <source>
        <strain evidence="10 13">NCTC12714</strain>
    </source>
</reference>
<dbReference type="STRING" id="216.LS73_09405"/>
<dbReference type="EC" id="3.6.1.-" evidence="10"/>
<dbReference type="Proteomes" id="UP000029922">
    <property type="component" value="Unassembled WGS sequence"/>
</dbReference>
<name>A0A377PUD4_9HELI</name>
<dbReference type="SMART" id="SM00490">
    <property type="entry name" value="HELICc"/>
    <property type="match status" value="1"/>
</dbReference>
<dbReference type="EMBL" id="UGJE01000002">
    <property type="protein sequence ID" value="STQ86255.1"/>
    <property type="molecule type" value="Genomic_DNA"/>
</dbReference>
<evidence type="ECO:0000256" key="2">
    <source>
        <dbReference type="ARBA" id="ARBA00022763"/>
    </source>
</evidence>
<dbReference type="RefSeq" id="WP_052089955.1">
    <property type="nucleotide sequence ID" value="NZ_FZML01000010.1"/>
</dbReference>